<organism evidence="1 2">
    <name type="scientific">Parapedobacter deserti</name>
    <dbReference type="NCBI Taxonomy" id="1912957"/>
    <lineage>
        <taxon>Bacteria</taxon>
        <taxon>Pseudomonadati</taxon>
        <taxon>Bacteroidota</taxon>
        <taxon>Sphingobacteriia</taxon>
        <taxon>Sphingobacteriales</taxon>
        <taxon>Sphingobacteriaceae</taxon>
        <taxon>Parapedobacter</taxon>
    </lineage>
</organism>
<comment type="caution">
    <text evidence="1">The sequence shown here is derived from an EMBL/GenBank/DDBJ whole genome shotgun (WGS) entry which is preliminary data.</text>
</comment>
<name>A0ABV7JMN1_9SPHI</name>
<dbReference type="Proteomes" id="UP001595526">
    <property type="component" value="Unassembled WGS sequence"/>
</dbReference>
<dbReference type="InterPro" id="IPR011990">
    <property type="entry name" value="TPR-like_helical_dom_sf"/>
</dbReference>
<evidence type="ECO:0008006" key="3">
    <source>
        <dbReference type="Google" id="ProtNLM"/>
    </source>
</evidence>
<proteinExistence type="predicted"/>
<keyword evidence="2" id="KW-1185">Reference proteome</keyword>
<gene>
    <name evidence="1" type="ORF">ACFOET_17005</name>
</gene>
<evidence type="ECO:0000313" key="1">
    <source>
        <dbReference type="EMBL" id="MFC3199324.1"/>
    </source>
</evidence>
<protein>
    <recommendedName>
        <fullName evidence="3">Tetratricopeptide repeat protein</fullName>
    </recommendedName>
</protein>
<dbReference type="RefSeq" id="WP_379024822.1">
    <property type="nucleotide sequence ID" value="NZ_JBHRTA010000038.1"/>
</dbReference>
<dbReference type="Gene3D" id="1.25.40.10">
    <property type="entry name" value="Tetratricopeptide repeat domain"/>
    <property type="match status" value="1"/>
</dbReference>
<accession>A0ABV7JMN1</accession>
<dbReference type="SUPFAM" id="SSF48452">
    <property type="entry name" value="TPR-like"/>
    <property type="match status" value="1"/>
</dbReference>
<dbReference type="EMBL" id="JBHRTA010000038">
    <property type="protein sequence ID" value="MFC3199324.1"/>
    <property type="molecule type" value="Genomic_DNA"/>
</dbReference>
<evidence type="ECO:0000313" key="2">
    <source>
        <dbReference type="Proteomes" id="UP001595526"/>
    </source>
</evidence>
<sequence length="184" mass="21194">MLRSIKTGRYGILGFEIRKLAKSYIFKERWKPNRPLLVFNSGTEVRRSAMAKQKIARKTQMEEARQLEKEGKSADALKIYRSLARRKPLNADAYSRMMVILRKQKKYDAELDIIRKAIAAAEAAIASSQQAFDDKDRDSAALSRKLATSLGLLNDEGLPVYEEPQLRAWRKREAVVEKRLESRH</sequence>
<reference evidence="2" key="1">
    <citation type="journal article" date="2019" name="Int. J. Syst. Evol. Microbiol.">
        <title>The Global Catalogue of Microorganisms (GCM) 10K type strain sequencing project: providing services to taxonomists for standard genome sequencing and annotation.</title>
        <authorList>
            <consortium name="The Broad Institute Genomics Platform"/>
            <consortium name="The Broad Institute Genome Sequencing Center for Infectious Disease"/>
            <person name="Wu L."/>
            <person name="Ma J."/>
        </authorList>
    </citation>
    <scope>NUCLEOTIDE SEQUENCE [LARGE SCALE GENOMIC DNA]</scope>
    <source>
        <strain evidence="2">KCTC 52416</strain>
    </source>
</reference>